<dbReference type="EMBL" id="CP020773">
    <property type="protein sequence ID" value="ARJ51572.1"/>
    <property type="molecule type" value="Genomic_DNA"/>
</dbReference>
<dbReference type="InterPro" id="IPR011009">
    <property type="entry name" value="Kinase-like_dom_sf"/>
</dbReference>
<accession>A0AAC9WMT8</accession>
<dbReference type="GO" id="GO:0031179">
    <property type="term" value="P:peptide modification"/>
    <property type="evidence" value="ECO:0007669"/>
    <property type="project" value="InterPro"/>
</dbReference>
<dbReference type="Gene3D" id="1.50.10.20">
    <property type="match status" value="1"/>
</dbReference>
<dbReference type="Pfam" id="PF00069">
    <property type="entry name" value="Pkinase"/>
    <property type="match status" value="1"/>
</dbReference>
<dbReference type="KEGG" id="slz:B5P37_09735"/>
<evidence type="ECO:0000259" key="1">
    <source>
        <dbReference type="PROSITE" id="PS50011"/>
    </source>
</evidence>
<gene>
    <name evidence="2" type="ORF">B5P37_09735</name>
</gene>
<dbReference type="InterPro" id="IPR057929">
    <property type="entry name" value="RamC_N"/>
</dbReference>
<dbReference type="GO" id="GO:0005524">
    <property type="term" value="F:ATP binding"/>
    <property type="evidence" value="ECO:0007669"/>
    <property type="project" value="InterPro"/>
</dbReference>
<proteinExistence type="predicted"/>
<dbReference type="SMART" id="SM00220">
    <property type="entry name" value="S_TKc"/>
    <property type="match status" value="1"/>
</dbReference>
<sequence>MNKILNYCDIFNDIETKVEYKLIFDKHHVLYINKSYYNIPLHGWKIHISSTIENSLEVFYKCSKFLIDKKINFKCLKSIDDLKYINSRNSPRCNFGKFITIYPKDSKETSKLLEELNVLLNKYDAPYILNDLRYKDCKSVYFRYGRLRILSDESEEERKYIKLKNNKIILDPRLPYFYLPPEIDWPFEFKEPESESDDSLLLKNKYEVIDAFSLSSKGGVYLAKYNEKECIIKEFRPHVYNNNWEGQQIFCNEKKIYEKLFEFDFCPKLIDSFQEWEHYFLVVEKVNGETLTNYLAKNTEIYQSKQKKDAYIDNTYNILKQVLKILKVLHSEDYVFGDMSSENFLIDNNNKVFIVDFEYCSKIFNVVNKCIGSKGFYNPRNKNNTSGKKKDIIGFGLLAMKLYSNSNFLIDLDYDLCLKNFKLAHKKLEIPDYIYEMVELCINPNFEMSVDELIKCLEIKDCTMLKIRNAINKLNRKYVNKIIDSDLDKKIIDVIFDSNTTVSDENFKSSVSVGDYSLEHGAINMLLKSIVMNKNPKIIERYINILFLNIKRKNGFNIGFQIKNSGRYSLYLYNGICGFLLTLQYIRERDQYKHIFSKYKTYYYDLLIELTNYNYYKTSFAEGISGIIFIYINEIKFSKKRTHVDNLKKLTEILLSLCIVKNNDIVFVNQNFEESDSSFSYGEIGILLTLKAVLKLL</sequence>
<evidence type="ECO:0000313" key="3">
    <source>
        <dbReference type="Proteomes" id="UP000242864"/>
    </source>
</evidence>
<organism evidence="2 3">
    <name type="scientific">Staphylococcus lutrae</name>
    <dbReference type="NCBI Taxonomy" id="155085"/>
    <lineage>
        <taxon>Bacteria</taxon>
        <taxon>Bacillati</taxon>
        <taxon>Bacillota</taxon>
        <taxon>Bacilli</taxon>
        <taxon>Bacillales</taxon>
        <taxon>Staphylococcaceae</taxon>
        <taxon>Staphylococcus</taxon>
    </lineage>
</organism>
<dbReference type="InterPro" id="IPR007822">
    <property type="entry name" value="LANC-like"/>
</dbReference>
<evidence type="ECO:0000313" key="2">
    <source>
        <dbReference type="EMBL" id="ARJ51572.1"/>
    </source>
</evidence>
<dbReference type="PANTHER" id="PTHR44167">
    <property type="entry name" value="OVARIAN-SPECIFIC SERINE/THREONINE-PROTEIN KINASE LOK-RELATED"/>
    <property type="match status" value="1"/>
</dbReference>
<dbReference type="PANTHER" id="PTHR44167:SF25">
    <property type="entry name" value="PROTEIN KINASE DOMAIN CONTAINING PROTEIN"/>
    <property type="match status" value="1"/>
</dbReference>
<reference evidence="2 3" key="1">
    <citation type="submission" date="2017-04" db="EMBL/GenBank/DDBJ databases">
        <authorList>
            <person name="Veseli I.A."/>
            <person name="Tang C."/>
            <person name="Pombert J.-F."/>
        </authorList>
    </citation>
    <scope>NUCLEOTIDE SEQUENCE [LARGE SCALE GENOMIC DNA]</scope>
    <source>
        <strain evidence="2 3">ATCC 700373</strain>
    </source>
</reference>
<dbReference type="AlphaFoldDB" id="A0AAC9WMT8"/>
<dbReference type="GO" id="GO:0005737">
    <property type="term" value="C:cytoplasm"/>
    <property type="evidence" value="ECO:0007669"/>
    <property type="project" value="TreeGrafter"/>
</dbReference>
<dbReference type="InterPro" id="IPR000719">
    <property type="entry name" value="Prot_kinase_dom"/>
</dbReference>
<dbReference type="Pfam" id="PF25816">
    <property type="entry name" value="RamC_N"/>
    <property type="match status" value="1"/>
</dbReference>
<dbReference type="SUPFAM" id="SSF56112">
    <property type="entry name" value="Protein kinase-like (PK-like)"/>
    <property type="match status" value="1"/>
</dbReference>
<keyword evidence="3" id="KW-1185">Reference proteome</keyword>
<dbReference type="GO" id="GO:0004674">
    <property type="term" value="F:protein serine/threonine kinase activity"/>
    <property type="evidence" value="ECO:0007669"/>
    <property type="project" value="TreeGrafter"/>
</dbReference>
<dbReference type="Pfam" id="PF05147">
    <property type="entry name" value="LANC_like"/>
    <property type="match status" value="1"/>
</dbReference>
<dbReference type="PROSITE" id="PS50011">
    <property type="entry name" value="PROTEIN_KINASE_DOM"/>
    <property type="match status" value="1"/>
</dbReference>
<dbReference type="Proteomes" id="UP000242864">
    <property type="component" value="Chromosome"/>
</dbReference>
<dbReference type="RefSeq" id="WP_085238031.1">
    <property type="nucleotide sequence ID" value="NZ_CP020773.1"/>
</dbReference>
<feature type="domain" description="Protein kinase" evidence="1">
    <location>
        <begin position="206"/>
        <end position="465"/>
    </location>
</feature>
<protein>
    <recommendedName>
        <fullName evidence="1">Protein kinase domain-containing protein</fullName>
    </recommendedName>
</protein>
<dbReference type="Gene3D" id="1.10.510.10">
    <property type="entry name" value="Transferase(Phosphotransferase) domain 1"/>
    <property type="match status" value="1"/>
</dbReference>
<name>A0AAC9WMT8_9STAP</name>
<dbReference type="SUPFAM" id="SSF158745">
    <property type="entry name" value="LanC-like"/>
    <property type="match status" value="1"/>
</dbReference>